<evidence type="ECO:0000313" key="1">
    <source>
        <dbReference type="EMBL" id="KVH91316.1"/>
    </source>
</evidence>
<dbReference type="Gramene" id="KVH91316">
    <property type="protein sequence ID" value="KVH91316"/>
    <property type="gene ID" value="Ccrd_006670"/>
</dbReference>
<accession>A0A118JUC3</accession>
<organism evidence="1 2">
    <name type="scientific">Cynara cardunculus var. scolymus</name>
    <name type="common">Globe artichoke</name>
    <name type="synonym">Cynara scolymus</name>
    <dbReference type="NCBI Taxonomy" id="59895"/>
    <lineage>
        <taxon>Eukaryota</taxon>
        <taxon>Viridiplantae</taxon>
        <taxon>Streptophyta</taxon>
        <taxon>Embryophyta</taxon>
        <taxon>Tracheophyta</taxon>
        <taxon>Spermatophyta</taxon>
        <taxon>Magnoliopsida</taxon>
        <taxon>eudicotyledons</taxon>
        <taxon>Gunneridae</taxon>
        <taxon>Pentapetalae</taxon>
        <taxon>asterids</taxon>
        <taxon>campanulids</taxon>
        <taxon>Asterales</taxon>
        <taxon>Asteraceae</taxon>
        <taxon>Carduoideae</taxon>
        <taxon>Cardueae</taxon>
        <taxon>Carduinae</taxon>
        <taxon>Cynara</taxon>
    </lineage>
</organism>
<dbReference type="EMBL" id="LEKV01005050">
    <property type="protein sequence ID" value="KVH91316.1"/>
    <property type="molecule type" value="Genomic_DNA"/>
</dbReference>
<proteinExistence type="predicted"/>
<keyword evidence="2" id="KW-1185">Reference proteome</keyword>
<evidence type="ECO:0000313" key="2">
    <source>
        <dbReference type="Proteomes" id="UP000243975"/>
    </source>
</evidence>
<reference evidence="1 2" key="1">
    <citation type="journal article" date="2016" name="Sci. Rep.">
        <title>The genome sequence of the outbreeding globe artichoke constructed de novo incorporating a phase-aware low-pass sequencing strategy of F1 progeny.</title>
        <authorList>
            <person name="Scaglione D."/>
            <person name="Reyes-Chin-Wo S."/>
            <person name="Acquadro A."/>
            <person name="Froenicke L."/>
            <person name="Portis E."/>
            <person name="Beitel C."/>
            <person name="Tirone M."/>
            <person name="Mauro R."/>
            <person name="Lo Monaco A."/>
            <person name="Mauromicale G."/>
            <person name="Faccioli P."/>
            <person name="Cattivelli L."/>
            <person name="Rieseberg L."/>
            <person name="Michelmore R."/>
            <person name="Lanteri S."/>
        </authorList>
    </citation>
    <scope>NUCLEOTIDE SEQUENCE [LARGE SCALE GENOMIC DNA]</scope>
    <source>
        <strain evidence="1">2C</strain>
    </source>
</reference>
<dbReference type="AlphaFoldDB" id="A0A118JUC3"/>
<gene>
    <name evidence="1" type="ORF">Ccrd_006670</name>
</gene>
<sequence length="240" mass="26749">MGGFNACLDDDCEGIGLVKEVENKIRPMGTNVSSPGYQDGPIIDVPNLDGIEKGNVNCSQDGPFVTVSSKDLKTEKFDLNASPKSNAFTDVEEGQKEEENVLVGSVGESDTPLDDYDYELEDLHTWTDLHLKRRRKNGARSKKVLEVEDSNTEAVGLDRVIEEVSIVDIESERLFASRWRRSSIMLKFLSINVNGLGGGVKRKWLKELKQDNRVNFLCIRESRISSFPKEFLCSSVWGGG</sequence>
<name>A0A118JUC3_CYNCS</name>
<evidence type="ECO:0008006" key="3">
    <source>
        <dbReference type="Google" id="ProtNLM"/>
    </source>
</evidence>
<dbReference type="Proteomes" id="UP000243975">
    <property type="component" value="Unassembled WGS sequence"/>
</dbReference>
<protein>
    <recommendedName>
        <fullName evidence="3">Endonuclease/exonuclease/phosphatase</fullName>
    </recommendedName>
</protein>
<comment type="caution">
    <text evidence="1">The sequence shown here is derived from an EMBL/GenBank/DDBJ whole genome shotgun (WGS) entry which is preliminary data.</text>
</comment>